<dbReference type="RefSeq" id="WP_134382381.1">
    <property type="nucleotide sequence ID" value="NZ_SORX01000009.1"/>
</dbReference>
<feature type="coiled-coil region" evidence="2">
    <location>
        <begin position="104"/>
        <end position="145"/>
    </location>
</feature>
<gene>
    <name evidence="4" type="ORF">E2626_13840</name>
</gene>
<comment type="similarity">
    <text evidence="1">Belongs to the PspA/Vipp/IM30 family.</text>
</comment>
<sequence length="196" mass="22915">MSNVLTKITEVIRQDILEAKRNREHSNPVNDIQRELKDCQAAVKKAKQLTDRQELLKKEFEKEYSHAKSMADKRKEHVQLAEEAGEEALSAAALREFTYYSGRAERLEKTLAEANAQLETLELQLEQLTFELKDLELKRLEYMAKENAVIGEKQSATPKKVTEEDRRYHQIEQYLKGTDKKKEEQSIDEQIEQLKH</sequence>
<proteinExistence type="inferred from homology"/>
<reference evidence="4 5" key="1">
    <citation type="submission" date="2019-03" db="EMBL/GenBank/DDBJ databases">
        <authorList>
            <person name="Yang Y."/>
        </authorList>
    </citation>
    <scope>NUCLEOTIDE SEQUENCE [LARGE SCALE GENOMIC DNA]</scope>
    <source>
        <strain evidence="4 5">ASL-1</strain>
    </source>
</reference>
<feature type="region of interest" description="Disordered" evidence="3">
    <location>
        <begin position="151"/>
        <end position="196"/>
    </location>
</feature>
<feature type="compositionally biased region" description="Acidic residues" evidence="3">
    <location>
        <begin position="186"/>
        <end position="196"/>
    </location>
</feature>
<dbReference type="InterPro" id="IPR007157">
    <property type="entry name" value="PspA_VIPP1"/>
</dbReference>
<dbReference type="Pfam" id="PF04012">
    <property type="entry name" value="PspA_IM30"/>
    <property type="match status" value="1"/>
</dbReference>
<accession>A0A4Y8LAI5</accession>
<dbReference type="AlphaFoldDB" id="A0A4Y8LAI5"/>
<feature type="compositionally biased region" description="Basic and acidic residues" evidence="3">
    <location>
        <begin position="160"/>
        <end position="170"/>
    </location>
</feature>
<keyword evidence="2" id="KW-0175">Coiled coil</keyword>
<evidence type="ECO:0000313" key="5">
    <source>
        <dbReference type="Proteomes" id="UP000297776"/>
    </source>
</evidence>
<name>A0A4Y8LAI5_9BACL</name>
<keyword evidence="5" id="KW-1185">Reference proteome</keyword>
<dbReference type="Proteomes" id="UP000297776">
    <property type="component" value="Unassembled WGS sequence"/>
</dbReference>
<organism evidence="4 5">
    <name type="scientific">Jeotgalibacillus salarius</name>
    <dbReference type="NCBI Taxonomy" id="546023"/>
    <lineage>
        <taxon>Bacteria</taxon>
        <taxon>Bacillati</taxon>
        <taxon>Bacillota</taxon>
        <taxon>Bacilli</taxon>
        <taxon>Bacillales</taxon>
        <taxon>Caryophanaceae</taxon>
        <taxon>Jeotgalibacillus</taxon>
    </lineage>
</organism>
<comment type="caution">
    <text evidence="4">The sequence shown here is derived from an EMBL/GenBank/DDBJ whole genome shotgun (WGS) entry which is preliminary data.</text>
</comment>
<dbReference type="EMBL" id="SORX01000009">
    <property type="protein sequence ID" value="TFD99593.1"/>
    <property type="molecule type" value="Genomic_DNA"/>
</dbReference>
<evidence type="ECO:0000256" key="3">
    <source>
        <dbReference type="SAM" id="MobiDB-lite"/>
    </source>
</evidence>
<protein>
    <recommendedName>
        <fullName evidence="6">PspA/IM30 family protein</fullName>
    </recommendedName>
</protein>
<dbReference type="OrthoDB" id="2366053at2"/>
<feature type="coiled-coil region" evidence="2">
    <location>
        <begin position="29"/>
        <end position="63"/>
    </location>
</feature>
<evidence type="ECO:0008006" key="6">
    <source>
        <dbReference type="Google" id="ProtNLM"/>
    </source>
</evidence>
<evidence type="ECO:0000256" key="1">
    <source>
        <dbReference type="ARBA" id="ARBA00043985"/>
    </source>
</evidence>
<evidence type="ECO:0000256" key="2">
    <source>
        <dbReference type="SAM" id="Coils"/>
    </source>
</evidence>
<evidence type="ECO:0000313" key="4">
    <source>
        <dbReference type="EMBL" id="TFD99593.1"/>
    </source>
</evidence>